<keyword evidence="3" id="KW-1185">Reference proteome</keyword>
<dbReference type="Gene3D" id="2.40.128.260">
    <property type="entry name" value="Type IV secretion system, VirB10/TraB/TrbI"/>
    <property type="match status" value="1"/>
</dbReference>
<reference evidence="2 3" key="1">
    <citation type="journal article" date="2016" name="Genome Announc.">
        <title>First Complete Genome Sequence of a Subdivision 6 Acidobacterium Strain.</title>
        <authorList>
            <person name="Huang S."/>
            <person name="Vieira S."/>
            <person name="Bunk B."/>
            <person name="Riedel T."/>
            <person name="Sproer C."/>
            <person name="Overmann J."/>
        </authorList>
    </citation>
    <scope>NUCLEOTIDE SEQUENCE [LARGE SCALE GENOMIC DNA]</scope>
    <source>
        <strain evidence="3">DSM 100886 HEG_-6_39</strain>
    </source>
</reference>
<gene>
    <name evidence="2" type="ORF">LuPra_00675</name>
</gene>
<keyword evidence="1" id="KW-0732">Signal</keyword>
<feature type="signal peptide" evidence="1">
    <location>
        <begin position="1"/>
        <end position="35"/>
    </location>
</feature>
<name>A0A143PFZ2_LUTPR</name>
<evidence type="ECO:0000256" key="1">
    <source>
        <dbReference type="SAM" id="SignalP"/>
    </source>
</evidence>
<dbReference type="Proteomes" id="UP000076079">
    <property type="component" value="Chromosome"/>
</dbReference>
<reference evidence="3" key="2">
    <citation type="submission" date="2016-04" db="EMBL/GenBank/DDBJ databases">
        <title>First Complete Genome Sequence of a Subdivision 6 Acidobacterium.</title>
        <authorList>
            <person name="Huang S."/>
            <person name="Vieira S."/>
            <person name="Bunk B."/>
            <person name="Riedel T."/>
            <person name="Sproeer C."/>
            <person name="Overmann J."/>
        </authorList>
    </citation>
    <scope>NUCLEOTIDE SEQUENCE [LARGE SCALE GENOMIC DNA]</scope>
    <source>
        <strain evidence="3">DSM 100886 HEG_-6_39</strain>
    </source>
</reference>
<dbReference type="EMBL" id="CP015136">
    <property type="protein sequence ID" value="AMY07502.1"/>
    <property type="molecule type" value="Genomic_DNA"/>
</dbReference>
<protein>
    <submittedName>
        <fullName evidence="2">Uncharacterized protein</fullName>
    </submittedName>
</protein>
<accession>A0A143PFZ2</accession>
<evidence type="ECO:0000313" key="2">
    <source>
        <dbReference type="EMBL" id="AMY07502.1"/>
    </source>
</evidence>
<organism evidence="2 3">
    <name type="scientific">Luteitalea pratensis</name>
    <dbReference type="NCBI Taxonomy" id="1855912"/>
    <lineage>
        <taxon>Bacteria</taxon>
        <taxon>Pseudomonadati</taxon>
        <taxon>Acidobacteriota</taxon>
        <taxon>Vicinamibacteria</taxon>
        <taxon>Vicinamibacterales</taxon>
        <taxon>Vicinamibacteraceae</taxon>
        <taxon>Luteitalea</taxon>
    </lineage>
</organism>
<dbReference type="InterPro" id="IPR042217">
    <property type="entry name" value="T4SS_VirB10/TrbI"/>
</dbReference>
<evidence type="ECO:0000313" key="3">
    <source>
        <dbReference type="Proteomes" id="UP000076079"/>
    </source>
</evidence>
<feature type="chain" id="PRO_5007511307" evidence="1">
    <location>
        <begin position="36"/>
        <end position="304"/>
    </location>
</feature>
<dbReference type="STRING" id="1855912.LuPra_00675"/>
<dbReference type="KEGG" id="abac:LuPra_00675"/>
<sequence length="304" mass="31551" precursor="true">MAIGKVGAEDVTKTNMRHVARAVVLSLVLPLGAFAQGGPGSQADLDELQAQYSMVQQRVAAARQADPALGTRLEHDLALVGEDLTYLRVRLRRENSVPRTELSAVRDRLAALEREANGTTLREAAPAVRAGEIAVGQELDARLQTPLSSQNAQVEDRFEATTLVDLYQGSTLLVPAGSVLRGVVSSVERATRTDRRGSLTLSFDQMTVGGQTYRIRASVTEALQGPGLKGEVGKMTTGAAAGAIIGGILGGFQGAAVGILVGGGGSLLALPGTNVKVDAGTVLRVRFDASVALGAAPAPTPEPR</sequence>
<proteinExistence type="predicted"/>
<dbReference type="AlphaFoldDB" id="A0A143PFZ2"/>